<dbReference type="GO" id="GO:0005975">
    <property type="term" value="P:carbohydrate metabolic process"/>
    <property type="evidence" value="ECO:0007669"/>
    <property type="project" value="InterPro"/>
</dbReference>
<proteinExistence type="predicted"/>
<accession>T2I8H3</accession>
<dbReference type="GO" id="GO:0043169">
    <property type="term" value="F:cation binding"/>
    <property type="evidence" value="ECO:0007669"/>
    <property type="project" value="InterPro"/>
</dbReference>
<dbReference type="GO" id="GO:0003844">
    <property type="term" value="F:1,4-alpha-glucan branching enzyme activity"/>
    <property type="evidence" value="ECO:0007669"/>
    <property type="project" value="UniProtKB-EC"/>
</dbReference>
<gene>
    <name evidence="2" type="ORF">CWATWH8502_2307</name>
</gene>
<reference evidence="2 3" key="1">
    <citation type="submission" date="2013-01" db="EMBL/GenBank/DDBJ databases">
        <authorList>
            <person name="Bench S."/>
        </authorList>
    </citation>
    <scope>NUCLEOTIDE SEQUENCE [LARGE SCALE GENOMIC DNA]</scope>
    <source>
        <strain evidence="2 3">WH 8502</strain>
    </source>
</reference>
<keyword evidence="2" id="KW-0328">Glycosyltransferase</keyword>
<reference evidence="2 3" key="2">
    <citation type="submission" date="2013-09" db="EMBL/GenBank/DDBJ databases">
        <title>Whole genome comparison of six Crocosphaera watsonii strains with differing phenotypes.</title>
        <authorList>
            <person name="Bench S.R."/>
            <person name="Heller P."/>
            <person name="Frank I."/>
            <person name="Arciniega M."/>
            <person name="Shilova I.N."/>
            <person name="Zehr J.P."/>
        </authorList>
    </citation>
    <scope>NUCLEOTIDE SEQUENCE [LARGE SCALE GENOMIC DNA]</scope>
    <source>
        <strain evidence="2 3">WH 8502</strain>
    </source>
</reference>
<dbReference type="InterPro" id="IPR006048">
    <property type="entry name" value="A-amylase/branching_C"/>
</dbReference>
<name>T2I8H3_CROWT</name>
<comment type="caution">
    <text evidence="2">The sequence shown here is derived from an EMBL/GenBank/DDBJ whole genome shotgun (WGS) entry which is preliminary data.</text>
</comment>
<feature type="domain" description="Alpha-amylase/branching enzyme C-terminal all beta" evidence="1">
    <location>
        <begin position="2"/>
        <end position="54"/>
    </location>
</feature>
<dbReference type="Pfam" id="PF02806">
    <property type="entry name" value="Alpha-amylase_C"/>
    <property type="match status" value="1"/>
</dbReference>
<evidence type="ECO:0000259" key="1">
    <source>
        <dbReference type="Pfam" id="PF02806"/>
    </source>
</evidence>
<protein>
    <submittedName>
        <fullName evidence="2">1,4-alpha-glucan (Glycogen) branching enzyme, GH-13-type</fullName>
        <ecNumber evidence="2">2.4.1.18</ecNumber>
    </submittedName>
</protein>
<dbReference type="AlphaFoldDB" id="T2I8H3"/>
<evidence type="ECO:0000313" key="3">
    <source>
        <dbReference type="Proteomes" id="UP000018348"/>
    </source>
</evidence>
<organism evidence="2 3">
    <name type="scientific">Crocosphaera watsonii WH 8502</name>
    <dbReference type="NCBI Taxonomy" id="423474"/>
    <lineage>
        <taxon>Bacteria</taxon>
        <taxon>Bacillati</taxon>
        <taxon>Cyanobacteriota</taxon>
        <taxon>Cyanophyceae</taxon>
        <taxon>Oscillatoriophycideae</taxon>
        <taxon>Chroococcales</taxon>
        <taxon>Aphanothecaceae</taxon>
        <taxon>Crocosphaera</taxon>
    </lineage>
</organism>
<dbReference type="Proteomes" id="UP000018348">
    <property type="component" value="Unassembled WGS sequence"/>
</dbReference>
<dbReference type="EC" id="2.4.1.18" evidence="2"/>
<keyword evidence="2" id="KW-0808">Transferase</keyword>
<dbReference type="EMBL" id="CAQK01000071">
    <property type="protein sequence ID" value="CCQ49119.1"/>
    <property type="molecule type" value="Genomic_DNA"/>
</dbReference>
<sequence>MPVVGEYKVIYNSIDQRYIGSQHYNQHDPYWTIHSSGQFLYFDVHPFQNIAFKLK</sequence>
<evidence type="ECO:0000313" key="2">
    <source>
        <dbReference type="EMBL" id="CCQ49119.1"/>
    </source>
</evidence>